<evidence type="ECO:0000313" key="3">
    <source>
        <dbReference type="EMBL" id="GAA1794824.1"/>
    </source>
</evidence>
<evidence type="ECO:0000256" key="1">
    <source>
        <dbReference type="SAM" id="MobiDB-lite"/>
    </source>
</evidence>
<protein>
    <submittedName>
        <fullName evidence="3">DsbA family oxidoreductase</fullName>
    </submittedName>
</protein>
<reference evidence="4" key="1">
    <citation type="journal article" date="2019" name="Int. J. Syst. Evol. Microbiol.">
        <title>The Global Catalogue of Microorganisms (GCM) 10K type strain sequencing project: providing services to taxonomists for standard genome sequencing and annotation.</title>
        <authorList>
            <consortium name="The Broad Institute Genomics Platform"/>
            <consortium name="The Broad Institute Genome Sequencing Center for Infectious Disease"/>
            <person name="Wu L."/>
            <person name="Ma J."/>
        </authorList>
    </citation>
    <scope>NUCLEOTIDE SEQUENCE [LARGE SCALE GENOMIC DNA]</scope>
    <source>
        <strain evidence="4">JCM 14736</strain>
    </source>
</reference>
<name>A0ABP4XVR6_9MICO</name>
<organism evidence="3 4">
    <name type="scientific">Leucobacter iarius</name>
    <dbReference type="NCBI Taxonomy" id="333963"/>
    <lineage>
        <taxon>Bacteria</taxon>
        <taxon>Bacillati</taxon>
        <taxon>Actinomycetota</taxon>
        <taxon>Actinomycetes</taxon>
        <taxon>Micrococcales</taxon>
        <taxon>Microbacteriaceae</taxon>
        <taxon>Leucobacter</taxon>
    </lineage>
</organism>
<gene>
    <name evidence="3" type="ORF">GCM10009768_24900</name>
</gene>
<accession>A0ABP4XVR6</accession>
<feature type="domain" description="DSBA-like thioredoxin" evidence="2">
    <location>
        <begin position="6"/>
        <end position="211"/>
    </location>
</feature>
<dbReference type="Gene3D" id="3.40.30.10">
    <property type="entry name" value="Glutaredoxin"/>
    <property type="match status" value="1"/>
</dbReference>
<sequence length="239" mass="26248">MNETIRVDVWSDIACPWCFLGKHRFARGLEAFAEANPGVRVDVEHHSYELAPDTPEDFSGSEYDFLAKHKGMPMPRVEEMLGEMTKLAASEGLTFDFDRLQHVNTRRAHRILHLAKDRGVQSDVLERLFRAYFSEGLDLSDPERLADLAAEAGLDRAEARAALDDPAYGDAVDSDITRARMLGVTGVPFFLFDQKYAVPGAQGAEVFTDVLGQVLQLGRSGDGAGENGSDGSTNEGEAR</sequence>
<dbReference type="Proteomes" id="UP001500851">
    <property type="component" value="Unassembled WGS sequence"/>
</dbReference>
<evidence type="ECO:0000313" key="4">
    <source>
        <dbReference type="Proteomes" id="UP001500851"/>
    </source>
</evidence>
<feature type="region of interest" description="Disordered" evidence="1">
    <location>
        <begin position="218"/>
        <end position="239"/>
    </location>
</feature>
<dbReference type="RefSeq" id="WP_344032666.1">
    <property type="nucleotide sequence ID" value="NZ_BAAAOB010000003.1"/>
</dbReference>
<proteinExistence type="predicted"/>
<dbReference type="SUPFAM" id="SSF52833">
    <property type="entry name" value="Thioredoxin-like"/>
    <property type="match status" value="1"/>
</dbReference>
<dbReference type="PANTHER" id="PTHR13887">
    <property type="entry name" value="GLUTATHIONE S-TRANSFERASE KAPPA"/>
    <property type="match status" value="1"/>
</dbReference>
<feature type="compositionally biased region" description="Polar residues" evidence="1">
    <location>
        <begin position="229"/>
        <end position="239"/>
    </location>
</feature>
<dbReference type="InterPro" id="IPR036249">
    <property type="entry name" value="Thioredoxin-like_sf"/>
</dbReference>
<dbReference type="PANTHER" id="PTHR13887:SF41">
    <property type="entry name" value="THIOREDOXIN SUPERFAMILY PROTEIN"/>
    <property type="match status" value="1"/>
</dbReference>
<keyword evidence="4" id="KW-1185">Reference proteome</keyword>
<dbReference type="CDD" id="cd03024">
    <property type="entry name" value="DsbA_FrnE"/>
    <property type="match status" value="1"/>
</dbReference>
<dbReference type="InterPro" id="IPR001853">
    <property type="entry name" value="DSBA-like_thioredoxin_dom"/>
</dbReference>
<evidence type="ECO:0000259" key="2">
    <source>
        <dbReference type="Pfam" id="PF01323"/>
    </source>
</evidence>
<comment type="caution">
    <text evidence="3">The sequence shown here is derived from an EMBL/GenBank/DDBJ whole genome shotgun (WGS) entry which is preliminary data.</text>
</comment>
<dbReference type="Pfam" id="PF01323">
    <property type="entry name" value="DSBA"/>
    <property type="match status" value="1"/>
</dbReference>
<dbReference type="EMBL" id="BAAAOB010000003">
    <property type="protein sequence ID" value="GAA1794824.1"/>
    <property type="molecule type" value="Genomic_DNA"/>
</dbReference>